<feature type="compositionally biased region" description="Basic and acidic residues" evidence="1">
    <location>
        <begin position="454"/>
        <end position="463"/>
    </location>
</feature>
<feature type="compositionally biased region" description="Basic and acidic residues" evidence="1">
    <location>
        <begin position="1409"/>
        <end position="1427"/>
    </location>
</feature>
<feature type="region of interest" description="Disordered" evidence="1">
    <location>
        <begin position="1119"/>
        <end position="1206"/>
    </location>
</feature>
<feature type="compositionally biased region" description="Basic and acidic residues" evidence="1">
    <location>
        <begin position="636"/>
        <end position="645"/>
    </location>
</feature>
<organism evidence="3 4">
    <name type="scientific">Leptidea sinapis</name>
    <dbReference type="NCBI Taxonomy" id="189913"/>
    <lineage>
        <taxon>Eukaryota</taxon>
        <taxon>Metazoa</taxon>
        <taxon>Ecdysozoa</taxon>
        <taxon>Arthropoda</taxon>
        <taxon>Hexapoda</taxon>
        <taxon>Insecta</taxon>
        <taxon>Pterygota</taxon>
        <taxon>Neoptera</taxon>
        <taxon>Endopterygota</taxon>
        <taxon>Lepidoptera</taxon>
        <taxon>Glossata</taxon>
        <taxon>Ditrysia</taxon>
        <taxon>Papilionoidea</taxon>
        <taxon>Pieridae</taxon>
        <taxon>Dismorphiinae</taxon>
        <taxon>Leptidea</taxon>
    </lineage>
</organism>
<feature type="compositionally biased region" description="Basic and acidic residues" evidence="1">
    <location>
        <begin position="398"/>
        <end position="425"/>
    </location>
</feature>
<reference evidence="3 4" key="1">
    <citation type="submission" date="2017-07" db="EMBL/GenBank/DDBJ databases">
        <authorList>
            <person name="Talla V."/>
            <person name="Backstrom N."/>
        </authorList>
    </citation>
    <scope>NUCLEOTIDE SEQUENCE [LARGE SCALE GENOMIC DNA]</scope>
</reference>
<feature type="compositionally biased region" description="Acidic residues" evidence="1">
    <location>
        <begin position="624"/>
        <end position="635"/>
    </location>
</feature>
<feature type="region of interest" description="Disordered" evidence="1">
    <location>
        <begin position="1038"/>
        <end position="1085"/>
    </location>
</feature>
<feature type="compositionally biased region" description="Low complexity" evidence="1">
    <location>
        <begin position="1180"/>
        <end position="1192"/>
    </location>
</feature>
<evidence type="ECO:0000256" key="1">
    <source>
        <dbReference type="SAM" id="MobiDB-lite"/>
    </source>
</evidence>
<protein>
    <submittedName>
        <fullName evidence="3">Uncharacterized protein</fullName>
    </submittedName>
</protein>
<gene>
    <name evidence="3" type="ORF">LSINAPIS_LOCUS2510</name>
</gene>
<dbReference type="EMBL" id="FZQP02000526">
    <property type="protein sequence ID" value="VVC89373.1"/>
    <property type="molecule type" value="Genomic_DNA"/>
</dbReference>
<feature type="signal peptide" evidence="2">
    <location>
        <begin position="1"/>
        <end position="24"/>
    </location>
</feature>
<feature type="compositionally biased region" description="Polar residues" evidence="1">
    <location>
        <begin position="1398"/>
        <end position="1408"/>
    </location>
</feature>
<keyword evidence="4" id="KW-1185">Reference proteome</keyword>
<proteinExistence type="predicted"/>
<evidence type="ECO:0000313" key="4">
    <source>
        <dbReference type="Proteomes" id="UP000324832"/>
    </source>
</evidence>
<feature type="compositionally biased region" description="Polar residues" evidence="1">
    <location>
        <begin position="1428"/>
        <end position="1443"/>
    </location>
</feature>
<feature type="region of interest" description="Disordered" evidence="1">
    <location>
        <begin position="611"/>
        <end position="645"/>
    </location>
</feature>
<feature type="compositionally biased region" description="Basic and acidic residues" evidence="1">
    <location>
        <begin position="1038"/>
        <end position="1053"/>
    </location>
</feature>
<feature type="region of interest" description="Disordered" evidence="1">
    <location>
        <begin position="439"/>
        <end position="520"/>
    </location>
</feature>
<feature type="compositionally biased region" description="Acidic residues" evidence="1">
    <location>
        <begin position="1142"/>
        <end position="1178"/>
    </location>
</feature>
<feature type="region of interest" description="Disordered" evidence="1">
    <location>
        <begin position="1331"/>
        <end position="1452"/>
    </location>
</feature>
<feature type="compositionally biased region" description="Polar residues" evidence="1">
    <location>
        <begin position="1193"/>
        <end position="1204"/>
    </location>
</feature>
<feature type="compositionally biased region" description="Polar residues" evidence="1">
    <location>
        <begin position="1356"/>
        <end position="1378"/>
    </location>
</feature>
<keyword evidence="2" id="KW-0732">Signal</keyword>
<name>A0A5E4PWI4_9NEOP</name>
<evidence type="ECO:0000313" key="3">
    <source>
        <dbReference type="EMBL" id="VVC89373.1"/>
    </source>
</evidence>
<feature type="compositionally biased region" description="Polar residues" evidence="1">
    <location>
        <begin position="1119"/>
        <end position="1133"/>
    </location>
</feature>
<sequence length="1522" mass="175780">MYITTVYLVLQCTVCLTIRVPVNWDNDSEVTEKPSELNSQQYFQYTASKPQFAVDVAKFHGVKNPEKHYESYPIRPYTDVEKPSFGQHKLLDHGNEKYQNYQEYVHKNTGSGYVSPITNSYEVYHPYKLEEPALQAIYKDPVLQKIRNDVKSAKNQLNEYEHNTGESNISKDEYLEHPTQTDRRKVPQHNIPARYEIHVPQRRPIYYKPNPINNNRHKILNQKLKHPWHQNYVKVAPIHYRPLKNHLLRLRQQHALTYGDERNEYPQTLKTEELNDKPDGYDIFETGKQNFNKIRNNFDEKINEAVLKNRPSSNEKLELQRDTKEGTAAAIIDENEFVPIKNYAQVRKTETIKHVPKSSAYKDAQSLEEIQNAPRLREAVKSSKNQVVYSEEGYEDSAYDHGGEHKHASDHEGHGGFLKENESSKGKYKIPSIAASFEDEGKLSSGHQLKHNKKYSDEYHNADDETEVEDYSENEKDYADNNDNNPLIDVSENMGRKNVDNDDEVRQESNDNYDTVSDHDISKRDTISPLEKLNSTLEKSKMNEVVSKSHLTSVLKKYPYYNKNMKSLHYNSPLRYAEDLKLIPKKNKDPAAFYHSRSNLRCPDIEIELNPIPDKLNKNGHPDESEEVEDEDLDDSENKKSDKEFESFEKKQRLKGLGDKIDCLKIKYFGSDPLDSPFFKEEYVDSVHPLSDSEAINLHNSNEAIQASNISSRLSVGNGIVADKIQPLAFNYSSNPLYHIGDFNGPNNTNLNIDTNLSNATKNSNGTKNIDQSNSKVSNAEFIQFLNKEDTNKKPLVLRKRRATSFNYEPYKVIQENKLHDLRKIATTGNVNPLLKQLQANKIIEKSQSQKDSKSVEKVDIPENNKLSRVFNISAEMHKQEPQLEQKLSNHKPFYSPVEDRTSVTMDQYNNRVKFNNDDVSKLKKRSNQNQVQSKPRHVDMEIQTIAASNNVEKIIRTTTIKAIAKKYNEEDDYYDEYEDEDGETIASTTTTTLKPKIKKRIHLAEIKKPTQEHHIMDDTEPLKLQLTTRFRSTTEKAYKELDDSSNKSEFEVTTHSPKYKEKKKKSTKTTFVTDTESYGDDNDDMKKEEIDALIGVQHDMDEYMPTYEKEYLGKNTKINNRNENYNSDNGGESENDHGNESDLEEEEEDDDDDEEDDENDTDDDEEEEDDDEEDDEINNNRSVNNTRSSENIYKNDTTYNKSESPLKIEITTSEPTKRTLLRTTDKPIITTVKNSQNHQLKPNVYRKKIEIHKELPVNKSSPHITHFKQDIKEVEIVKELDVPKQPPKLVNKNLEQLDLYKSDNLAKEINELGGVEIFIDDLDLESGPKHGGNYRSISAEDLEKEQEETKKGDTEASQSQTKKSIELVTSPTSNSPKSRSDVIRSRSSNPRRGRTENVPSRQNTRNRFASEAKSGKLIELKDEKTDNYGSTQDGNFRSYNSRNNERPMHGGNYRSAKLIQADTNQPTSTTIIPTTRRYNIRRSRKNEAELLNRYAQAVPILTTTPPFILDPSKRMYYYVEA</sequence>
<accession>A0A5E4PWI4</accession>
<feature type="compositionally biased region" description="Basic and acidic residues" evidence="1">
    <location>
        <begin position="494"/>
        <end position="509"/>
    </location>
</feature>
<dbReference type="Proteomes" id="UP000324832">
    <property type="component" value="Unassembled WGS sequence"/>
</dbReference>
<feature type="chain" id="PRO_5022671474" evidence="2">
    <location>
        <begin position="25"/>
        <end position="1522"/>
    </location>
</feature>
<feature type="region of interest" description="Disordered" evidence="1">
    <location>
        <begin position="396"/>
        <end position="425"/>
    </location>
</feature>
<evidence type="ECO:0000256" key="2">
    <source>
        <dbReference type="SAM" id="SignalP"/>
    </source>
</evidence>